<dbReference type="SUPFAM" id="SSF51197">
    <property type="entry name" value="Clavaminate synthase-like"/>
    <property type="match status" value="1"/>
</dbReference>
<evidence type="ECO:0008006" key="2">
    <source>
        <dbReference type="Google" id="ProtNLM"/>
    </source>
</evidence>
<reference evidence="1" key="1">
    <citation type="submission" date="2015-06" db="UniProtKB">
        <authorList>
            <consortium name="EnsemblPlants"/>
        </authorList>
    </citation>
    <scope>IDENTIFICATION</scope>
</reference>
<protein>
    <recommendedName>
        <fullName evidence="2">Non-haem dioxygenase N-terminal domain-containing protein</fullName>
    </recommendedName>
</protein>
<dbReference type="AlphaFoldDB" id="M8BVX1"/>
<sequence length="164" mass="17889">MAFQLSPATSMPQFHGLHGYSSPSSMVMMSNPSIKAKLNRRMVVKAYVHGAGQRVTAIPKVDLSRLDPGAPGWEDAQASMTASMVRHGCVVVSHGSVLSPLPELFALPVEAKQRNISKWGPFSSYLGKVPGLLRESLRVEEATDDARVREFTNLLWPQATLLFG</sequence>
<name>M8BVX1_AEGTA</name>
<evidence type="ECO:0000313" key="1">
    <source>
        <dbReference type="EnsemblPlants" id="EMT26104"/>
    </source>
</evidence>
<organism evidence="1">
    <name type="scientific">Aegilops tauschii</name>
    <name type="common">Tausch's goatgrass</name>
    <name type="synonym">Aegilops squarrosa</name>
    <dbReference type="NCBI Taxonomy" id="37682"/>
    <lineage>
        <taxon>Eukaryota</taxon>
        <taxon>Viridiplantae</taxon>
        <taxon>Streptophyta</taxon>
        <taxon>Embryophyta</taxon>
        <taxon>Tracheophyta</taxon>
        <taxon>Spermatophyta</taxon>
        <taxon>Magnoliopsida</taxon>
        <taxon>Liliopsida</taxon>
        <taxon>Poales</taxon>
        <taxon>Poaceae</taxon>
        <taxon>BOP clade</taxon>
        <taxon>Pooideae</taxon>
        <taxon>Triticodae</taxon>
        <taxon>Triticeae</taxon>
        <taxon>Triticinae</taxon>
        <taxon>Aegilops</taxon>
    </lineage>
</organism>
<accession>M8BVX1</accession>
<dbReference type="EnsemblPlants" id="EMT26104">
    <property type="protein sequence ID" value="EMT26104"/>
    <property type="gene ID" value="F775_27337"/>
</dbReference>
<proteinExistence type="predicted"/>